<keyword evidence="2" id="KW-1185">Reference proteome</keyword>
<evidence type="ECO:0000313" key="1">
    <source>
        <dbReference type="EMBL" id="SEQ46307.1"/>
    </source>
</evidence>
<dbReference type="AlphaFoldDB" id="A0A1H9G859"/>
<protein>
    <submittedName>
        <fullName evidence="1">Uncharacterized protein</fullName>
    </submittedName>
</protein>
<name>A0A1H9G859_9RHOB</name>
<dbReference type="EMBL" id="FOEP01000007">
    <property type="protein sequence ID" value="SEQ46307.1"/>
    <property type="molecule type" value="Genomic_DNA"/>
</dbReference>
<proteinExistence type="predicted"/>
<reference evidence="1 2" key="1">
    <citation type="submission" date="2016-10" db="EMBL/GenBank/DDBJ databases">
        <authorList>
            <person name="de Groot N.N."/>
        </authorList>
    </citation>
    <scope>NUCLEOTIDE SEQUENCE [LARGE SCALE GENOMIC DNA]</scope>
    <source>
        <strain evidence="1 2">DSM 22007</strain>
    </source>
</reference>
<sequence>MGRFKKCFRCAVDFVINRFGVDPNCDCRTMPGPLCIRCECGGLEQDCPPLPAFQAAEPPYSELASLYAGYAGSYTVQKAEGIFMFCSNTEKAALRLLASARTDPLAYDAAVYLLADCVRFNFDVPKPLREWGFFALTGQIKRPKQGGKYPPALIWRDQAIVSMINDVVQYFGLKATSAAVDGGESACKAVAEGLRLMRLQPDSYPTIKRIWQSRKKQKIVPIFIRPEQSL</sequence>
<dbReference type="STRING" id="657014.SAMN04488092_10777"/>
<organism evidence="1 2">
    <name type="scientific">Thalassovita taeanensis</name>
    <dbReference type="NCBI Taxonomy" id="657014"/>
    <lineage>
        <taxon>Bacteria</taxon>
        <taxon>Pseudomonadati</taxon>
        <taxon>Pseudomonadota</taxon>
        <taxon>Alphaproteobacteria</taxon>
        <taxon>Rhodobacterales</taxon>
        <taxon>Roseobacteraceae</taxon>
        <taxon>Thalassovita</taxon>
    </lineage>
</organism>
<gene>
    <name evidence="1" type="ORF">SAMN04488092_10777</name>
</gene>
<accession>A0A1H9G859</accession>
<dbReference type="Proteomes" id="UP000198634">
    <property type="component" value="Unassembled WGS sequence"/>
</dbReference>
<evidence type="ECO:0000313" key="2">
    <source>
        <dbReference type="Proteomes" id="UP000198634"/>
    </source>
</evidence>